<dbReference type="SUPFAM" id="SSF46689">
    <property type="entry name" value="Homeodomain-like"/>
    <property type="match status" value="1"/>
</dbReference>
<dbReference type="InterPro" id="IPR003593">
    <property type="entry name" value="AAA+_ATPase"/>
</dbReference>
<dbReference type="GO" id="GO:0006355">
    <property type="term" value="P:regulation of DNA-templated transcription"/>
    <property type="evidence" value="ECO:0007669"/>
    <property type="project" value="InterPro"/>
</dbReference>
<name>A0A3N0VH91_9GAMM</name>
<proteinExistence type="predicted"/>
<dbReference type="RefSeq" id="WP_123211156.1">
    <property type="nucleotide sequence ID" value="NZ_RJVO01000002.1"/>
</dbReference>
<dbReference type="InterPro" id="IPR029016">
    <property type="entry name" value="GAF-like_dom_sf"/>
</dbReference>
<dbReference type="GO" id="GO:0043565">
    <property type="term" value="F:sequence-specific DNA binding"/>
    <property type="evidence" value="ECO:0007669"/>
    <property type="project" value="InterPro"/>
</dbReference>
<keyword evidence="5" id="KW-0804">Transcription</keyword>
<evidence type="ECO:0000256" key="2">
    <source>
        <dbReference type="ARBA" id="ARBA00022840"/>
    </source>
</evidence>
<dbReference type="InterPro" id="IPR002078">
    <property type="entry name" value="Sigma_54_int"/>
</dbReference>
<dbReference type="PRINTS" id="PR01590">
    <property type="entry name" value="HTHFIS"/>
</dbReference>
<dbReference type="AlphaFoldDB" id="A0A3N0VH91"/>
<dbReference type="InterPro" id="IPR009057">
    <property type="entry name" value="Homeodomain-like_sf"/>
</dbReference>
<dbReference type="GO" id="GO:0005524">
    <property type="term" value="F:ATP binding"/>
    <property type="evidence" value="ECO:0007669"/>
    <property type="project" value="UniProtKB-KW"/>
</dbReference>
<accession>A0A3N0VH91</accession>
<evidence type="ECO:0000313" key="7">
    <source>
        <dbReference type="EMBL" id="ROH92113.1"/>
    </source>
</evidence>
<evidence type="ECO:0000256" key="5">
    <source>
        <dbReference type="ARBA" id="ARBA00023163"/>
    </source>
</evidence>
<keyword evidence="2" id="KW-0067">ATP-binding</keyword>
<evidence type="ECO:0000256" key="1">
    <source>
        <dbReference type="ARBA" id="ARBA00022741"/>
    </source>
</evidence>
<dbReference type="InParanoid" id="A0A3N0VH91"/>
<dbReference type="Gene3D" id="3.40.50.300">
    <property type="entry name" value="P-loop containing nucleotide triphosphate hydrolases"/>
    <property type="match status" value="1"/>
</dbReference>
<sequence length="621" mass="67069">MQATNDHQAVLAARRRFFEDGRTPRGLIAEPILRSWTRCAALGLEAAKTPEVAALSSGGLREACERHEQLRRLCRPEIEALYLDARDTDSVVILTDPQGLVLDAVGSTDFADKAARVALRPGVQWHEAATGTNAIGMALIERRPVAVHGAEHYFAPHRILSCHAAPILEPDGRLAGALDLSGHAALPHAHALGLLRVVVDQIEHRLFEGRYPHCQVLRLHSERSHLGTAREGVLVFDGPRLIAANRHALALLGLDWDSLGQCRYSELFGTTLSQLRDGQPLRGLRGREFHGRLDAEAARPLALSATAAGVPARPTPITEAIVLDAAARQALARASRILDADLPVLLQGETGAGKEVFARQLHAACSRAQAPLVAVNCAALPENLIESELFGYEEGAFTGARRRGAVGLLRQAQGGVLFLDEIGDMPLALQSRLLRVLQQREVTPLGGGKPVAVDFRLICATHRDLRQAVAEGRFRADLYYRIAQYTLPLPALREHADLPGLIADLWIRLQAGPPSALPAELMARLAAHDWPGNYRELVSCLRALLALAGPDCRLTLDDLPPALRDPPQPFAAVSTEATLSALAEGAMRSALAAAEGNVSAAARRLGVSRSTLYRRLLQKPH</sequence>
<evidence type="ECO:0000259" key="6">
    <source>
        <dbReference type="PROSITE" id="PS50045"/>
    </source>
</evidence>
<dbReference type="Proteomes" id="UP000282106">
    <property type="component" value="Unassembled WGS sequence"/>
</dbReference>
<evidence type="ECO:0000313" key="8">
    <source>
        <dbReference type="Proteomes" id="UP000282106"/>
    </source>
</evidence>
<dbReference type="PANTHER" id="PTHR32071:SF77">
    <property type="entry name" value="TRANSCRIPTIONAL REGULATORY PROTEIN"/>
    <property type="match status" value="1"/>
</dbReference>
<dbReference type="Gene3D" id="1.10.10.60">
    <property type="entry name" value="Homeodomain-like"/>
    <property type="match status" value="1"/>
</dbReference>
<gene>
    <name evidence="7" type="ORF">ED208_07020</name>
</gene>
<dbReference type="InterPro" id="IPR058031">
    <property type="entry name" value="AAA_lid_NorR"/>
</dbReference>
<dbReference type="FunFam" id="3.40.50.300:FF:000006">
    <property type="entry name" value="DNA-binding transcriptional regulator NtrC"/>
    <property type="match status" value="1"/>
</dbReference>
<dbReference type="CDD" id="cd00009">
    <property type="entry name" value="AAA"/>
    <property type="match status" value="1"/>
</dbReference>
<dbReference type="Pfam" id="PF01590">
    <property type="entry name" value="GAF"/>
    <property type="match status" value="1"/>
</dbReference>
<protein>
    <submittedName>
        <fullName evidence="7">Sigma-54-dependent Fis family transcriptional regulator</fullName>
    </submittedName>
</protein>
<evidence type="ECO:0000256" key="3">
    <source>
        <dbReference type="ARBA" id="ARBA00023015"/>
    </source>
</evidence>
<dbReference type="SMART" id="SM00382">
    <property type="entry name" value="AAA"/>
    <property type="match status" value="1"/>
</dbReference>
<comment type="caution">
    <text evidence="7">The sequence shown here is derived from an EMBL/GenBank/DDBJ whole genome shotgun (WGS) entry which is preliminary data.</text>
</comment>
<dbReference type="PROSITE" id="PS50045">
    <property type="entry name" value="SIGMA54_INTERACT_4"/>
    <property type="match status" value="1"/>
</dbReference>
<dbReference type="SUPFAM" id="SSF52540">
    <property type="entry name" value="P-loop containing nucleoside triphosphate hydrolases"/>
    <property type="match status" value="1"/>
</dbReference>
<feature type="domain" description="Sigma-54 factor interaction" evidence="6">
    <location>
        <begin position="320"/>
        <end position="546"/>
    </location>
</feature>
<dbReference type="Pfam" id="PF00158">
    <property type="entry name" value="Sigma54_activat"/>
    <property type="match status" value="1"/>
</dbReference>
<dbReference type="InterPro" id="IPR003018">
    <property type="entry name" value="GAF"/>
</dbReference>
<dbReference type="InterPro" id="IPR027417">
    <property type="entry name" value="P-loop_NTPase"/>
</dbReference>
<dbReference type="PROSITE" id="PS00675">
    <property type="entry name" value="SIGMA54_INTERACT_1"/>
    <property type="match status" value="1"/>
</dbReference>
<dbReference type="Pfam" id="PF02954">
    <property type="entry name" value="HTH_8"/>
    <property type="match status" value="1"/>
</dbReference>
<reference evidence="7 8" key="1">
    <citation type="submission" date="2018-10" db="EMBL/GenBank/DDBJ databases">
        <authorList>
            <person name="Chen W.-M."/>
        </authorList>
    </citation>
    <scope>NUCLEOTIDE SEQUENCE [LARGE SCALE GENOMIC DNA]</scope>
    <source>
        <strain evidence="7 8">THS-13</strain>
    </source>
</reference>
<evidence type="ECO:0000256" key="4">
    <source>
        <dbReference type="ARBA" id="ARBA00023125"/>
    </source>
</evidence>
<keyword evidence="1" id="KW-0547">Nucleotide-binding</keyword>
<dbReference type="InterPro" id="IPR002197">
    <property type="entry name" value="HTH_Fis"/>
</dbReference>
<dbReference type="Gene3D" id="3.30.450.40">
    <property type="match status" value="1"/>
</dbReference>
<dbReference type="Pfam" id="PF25601">
    <property type="entry name" value="AAA_lid_14"/>
    <property type="match status" value="1"/>
</dbReference>
<organism evidence="7 8">
    <name type="scientific">Stagnimonas aquatica</name>
    <dbReference type="NCBI Taxonomy" id="2689987"/>
    <lineage>
        <taxon>Bacteria</taxon>
        <taxon>Pseudomonadati</taxon>
        <taxon>Pseudomonadota</taxon>
        <taxon>Gammaproteobacteria</taxon>
        <taxon>Nevskiales</taxon>
        <taxon>Nevskiaceae</taxon>
        <taxon>Stagnimonas</taxon>
    </lineage>
</organism>
<keyword evidence="8" id="KW-1185">Reference proteome</keyword>
<keyword evidence="3" id="KW-0805">Transcription regulation</keyword>
<dbReference type="SUPFAM" id="SSF55781">
    <property type="entry name" value="GAF domain-like"/>
    <property type="match status" value="1"/>
</dbReference>
<dbReference type="PANTHER" id="PTHR32071">
    <property type="entry name" value="TRANSCRIPTIONAL REGULATORY PROTEIN"/>
    <property type="match status" value="1"/>
</dbReference>
<dbReference type="EMBL" id="RJVO01000002">
    <property type="protein sequence ID" value="ROH92113.1"/>
    <property type="molecule type" value="Genomic_DNA"/>
</dbReference>
<keyword evidence="4" id="KW-0238">DNA-binding</keyword>
<dbReference type="InterPro" id="IPR025662">
    <property type="entry name" value="Sigma_54_int_dom_ATP-bd_1"/>
</dbReference>
<dbReference type="Gene3D" id="1.10.8.60">
    <property type="match status" value="1"/>
</dbReference>